<evidence type="ECO:0008006" key="11">
    <source>
        <dbReference type="Google" id="ProtNLM"/>
    </source>
</evidence>
<keyword evidence="10" id="KW-1185">Reference proteome</keyword>
<feature type="compositionally biased region" description="Low complexity" evidence="8">
    <location>
        <begin position="215"/>
        <end position="227"/>
    </location>
</feature>
<dbReference type="Pfam" id="PF21121">
    <property type="entry name" value="Nup49_C"/>
    <property type="match status" value="1"/>
</dbReference>
<feature type="compositionally biased region" description="Low complexity" evidence="8">
    <location>
        <begin position="235"/>
        <end position="251"/>
    </location>
</feature>
<dbReference type="PANTHER" id="PTHR13437:SF2">
    <property type="entry name" value="NUCLEOPORIN P58_P45"/>
    <property type="match status" value="1"/>
</dbReference>
<evidence type="ECO:0000256" key="3">
    <source>
        <dbReference type="ARBA" id="ARBA00022816"/>
    </source>
</evidence>
<comment type="caution">
    <text evidence="9">The sequence shown here is derived from an EMBL/GenBank/DDBJ whole genome shotgun (WGS) entry which is preliminary data.</text>
</comment>
<dbReference type="GO" id="GO:0005643">
    <property type="term" value="C:nuclear pore"/>
    <property type="evidence" value="ECO:0007669"/>
    <property type="project" value="UniProtKB-SubCell"/>
</dbReference>
<dbReference type="GO" id="GO:0008139">
    <property type="term" value="F:nuclear localization sequence binding"/>
    <property type="evidence" value="ECO:0007669"/>
    <property type="project" value="InterPro"/>
</dbReference>
<evidence type="ECO:0000256" key="1">
    <source>
        <dbReference type="ARBA" id="ARBA00004567"/>
    </source>
</evidence>
<dbReference type="GO" id="GO:0051028">
    <property type="term" value="P:mRNA transport"/>
    <property type="evidence" value="ECO:0007669"/>
    <property type="project" value="UniProtKB-KW"/>
</dbReference>
<keyword evidence="3" id="KW-0509">mRNA transport</keyword>
<keyword evidence="7" id="KW-0539">Nucleus</keyword>
<keyword evidence="2" id="KW-0813">Transport</keyword>
<keyword evidence="6" id="KW-0906">Nuclear pore complex</keyword>
<name>A0A9P5LFS0_9HYPO</name>
<accession>A0A9P5LFS0</accession>
<feature type="region of interest" description="Disordered" evidence="8">
    <location>
        <begin position="90"/>
        <end position="110"/>
    </location>
</feature>
<dbReference type="AlphaFoldDB" id="A0A9P5LFS0"/>
<evidence type="ECO:0000256" key="4">
    <source>
        <dbReference type="ARBA" id="ARBA00022927"/>
    </source>
</evidence>
<protein>
    <recommendedName>
        <fullName evidence="11">Nucleoporin NUP49/NSP49</fullName>
    </recommendedName>
</protein>
<dbReference type="EMBL" id="JAANBB010000165">
    <property type="protein sequence ID" value="KAF7547867.1"/>
    <property type="molecule type" value="Genomic_DNA"/>
</dbReference>
<keyword evidence="5" id="KW-0811">Translocation</keyword>
<keyword evidence="4" id="KW-0653">Protein transport</keyword>
<dbReference type="GO" id="GO:0017056">
    <property type="term" value="F:structural constituent of nuclear pore"/>
    <property type="evidence" value="ECO:0007669"/>
    <property type="project" value="InterPro"/>
</dbReference>
<dbReference type="InterPro" id="IPR024882">
    <property type="entry name" value="NUP58/p45/49"/>
</dbReference>
<evidence type="ECO:0000256" key="5">
    <source>
        <dbReference type="ARBA" id="ARBA00023010"/>
    </source>
</evidence>
<dbReference type="PANTHER" id="PTHR13437">
    <property type="entry name" value="NUCLEOPORIN P58/P45 NUCLEOPORIN-LIKE PROTEIN 1"/>
    <property type="match status" value="1"/>
</dbReference>
<proteinExistence type="predicted"/>
<dbReference type="OrthoDB" id="2538017at2759"/>
<gene>
    <name evidence="9" type="ORF">G7Z17_g7440</name>
</gene>
<reference evidence="9" key="1">
    <citation type="submission" date="2020-03" db="EMBL/GenBank/DDBJ databases">
        <title>Draft Genome Sequence of Cylindrodendrum hubeiense.</title>
        <authorList>
            <person name="Buettner E."/>
            <person name="Kellner H."/>
        </authorList>
    </citation>
    <scope>NUCLEOTIDE SEQUENCE</scope>
    <source>
        <strain evidence="9">IHI 201604</strain>
    </source>
</reference>
<evidence type="ECO:0000256" key="8">
    <source>
        <dbReference type="SAM" id="MobiDB-lite"/>
    </source>
</evidence>
<evidence type="ECO:0000313" key="9">
    <source>
        <dbReference type="EMBL" id="KAF7547867.1"/>
    </source>
</evidence>
<evidence type="ECO:0000313" key="10">
    <source>
        <dbReference type="Proteomes" id="UP000722485"/>
    </source>
</evidence>
<dbReference type="GO" id="GO:0015031">
    <property type="term" value="P:protein transport"/>
    <property type="evidence" value="ECO:0007669"/>
    <property type="project" value="UniProtKB-KW"/>
</dbReference>
<feature type="region of interest" description="Disordered" evidence="8">
    <location>
        <begin position="279"/>
        <end position="298"/>
    </location>
</feature>
<comment type="subcellular location">
    <subcellularLocation>
        <location evidence="1">Nucleus</location>
        <location evidence="1">Nuclear pore complex</location>
    </subcellularLocation>
</comment>
<organism evidence="9 10">
    <name type="scientific">Cylindrodendrum hubeiense</name>
    <dbReference type="NCBI Taxonomy" id="595255"/>
    <lineage>
        <taxon>Eukaryota</taxon>
        <taxon>Fungi</taxon>
        <taxon>Dikarya</taxon>
        <taxon>Ascomycota</taxon>
        <taxon>Pezizomycotina</taxon>
        <taxon>Sordariomycetes</taxon>
        <taxon>Hypocreomycetidae</taxon>
        <taxon>Hypocreales</taxon>
        <taxon>Nectriaceae</taxon>
        <taxon>Cylindrodendrum</taxon>
    </lineage>
</organism>
<evidence type="ECO:0000256" key="7">
    <source>
        <dbReference type="ARBA" id="ARBA00023242"/>
    </source>
</evidence>
<evidence type="ECO:0000256" key="2">
    <source>
        <dbReference type="ARBA" id="ARBA00022448"/>
    </source>
</evidence>
<evidence type="ECO:0000256" key="6">
    <source>
        <dbReference type="ARBA" id="ARBA00023132"/>
    </source>
</evidence>
<dbReference type="InterPro" id="IPR025574">
    <property type="entry name" value="Nucleoporin_FG_rpt"/>
</dbReference>
<feature type="region of interest" description="Disordered" evidence="8">
    <location>
        <begin position="212"/>
        <end position="255"/>
    </location>
</feature>
<dbReference type="Pfam" id="PF13634">
    <property type="entry name" value="Nucleoporin_FG"/>
    <property type="match status" value="2"/>
</dbReference>
<dbReference type="Proteomes" id="UP000722485">
    <property type="component" value="Unassembled WGS sequence"/>
</dbReference>
<sequence>MTGAYRASPGAHRGLGNWPKRKSGTFCLSFWRSLAKSRLSIQVANTRSSFIWGLVMSLTRSASGPAGGLSINTGAANAFGASTSQTTSSGGLFGSGSTPSTTATANGGTGTNTMATTGGLFGGAAKPGGGLFGQATTGAATTGLFGQSATPAAATGTTAGGLFGNAAAANPQQPQAAGGGLFGNAAAGTANTQQQQPAGGLFGNKPASGGGLFGGAAATQQTAPASGGMFGQSMQNQQQQQQQQQQPQQQQAAGLFGASTAQNTQANMGGLFAQSQAKPAGGLFGQTQPQQTPVMGQSTNQVSAVQINYDNIRPRTRFDDLAKPVQDEIALLDKGIMRVIKMKDEIGEFMPQHERDIEQLGRDVKFVESKFRTVQVALNNDIQTVKALQDLTKKNAADARLCFRGADNLKLPTHYHQTGLFASTSRSADSSSAGAASTHADAQDLITYFNRICDDIEKYKRRLDEYRGEIERDMPGVENGLYEQIRSVRDRSTGAAIVQDQLGEVLAALRETGNAIVAQAGQIADTRERLSRLQAGIVDSGVYAMGMAA</sequence>
<feature type="compositionally biased region" description="Polar residues" evidence="8">
    <location>
        <begin position="285"/>
        <end position="298"/>
    </location>
</feature>